<dbReference type="Pfam" id="PF14003">
    <property type="entry name" value="YlbE"/>
    <property type="match status" value="1"/>
</dbReference>
<name>A0ABP3RSH5_9BACI</name>
<gene>
    <name evidence="1" type="ORF">GCM10009001_33080</name>
</gene>
<organism evidence="1 2">
    <name type="scientific">Virgibacillus siamensis</name>
    <dbReference type="NCBI Taxonomy" id="480071"/>
    <lineage>
        <taxon>Bacteria</taxon>
        <taxon>Bacillati</taxon>
        <taxon>Bacillota</taxon>
        <taxon>Bacilli</taxon>
        <taxon>Bacillales</taxon>
        <taxon>Bacillaceae</taxon>
        <taxon>Virgibacillus</taxon>
    </lineage>
</organism>
<dbReference type="EMBL" id="BAAADS010000025">
    <property type="protein sequence ID" value="GAA0613240.1"/>
    <property type="molecule type" value="Genomic_DNA"/>
</dbReference>
<dbReference type="Proteomes" id="UP001500866">
    <property type="component" value="Unassembled WGS sequence"/>
</dbReference>
<keyword evidence="2" id="KW-1185">Reference proteome</keyword>
<protein>
    <submittedName>
        <fullName evidence="1">YlbE-like family protein</fullName>
    </submittedName>
</protein>
<dbReference type="RefSeq" id="WP_343815642.1">
    <property type="nucleotide sequence ID" value="NZ_BAAADS010000025.1"/>
</dbReference>
<accession>A0ABP3RSH5</accession>
<proteinExistence type="predicted"/>
<sequence length="77" mass="9358">MQTETYHILKRNPSYINFIRQNPIWYRYLTRNPQLISEIERESKVYYGKTLPQQIEKFGNHVQMLHMFAQLAANIKD</sequence>
<comment type="caution">
    <text evidence="1">The sequence shown here is derived from an EMBL/GenBank/DDBJ whole genome shotgun (WGS) entry which is preliminary data.</text>
</comment>
<dbReference type="InterPro" id="IPR025613">
    <property type="entry name" value="YlbE"/>
</dbReference>
<evidence type="ECO:0000313" key="1">
    <source>
        <dbReference type="EMBL" id="GAA0613240.1"/>
    </source>
</evidence>
<evidence type="ECO:0000313" key="2">
    <source>
        <dbReference type="Proteomes" id="UP001500866"/>
    </source>
</evidence>
<reference evidence="2" key="1">
    <citation type="journal article" date="2019" name="Int. J. Syst. Evol. Microbiol.">
        <title>The Global Catalogue of Microorganisms (GCM) 10K type strain sequencing project: providing services to taxonomists for standard genome sequencing and annotation.</title>
        <authorList>
            <consortium name="The Broad Institute Genomics Platform"/>
            <consortium name="The Broad Institute Genome Sequencing Center for Infectious Disease"/>
            <person name="Wu L."/>
            <person name="Ma J."/>
        </authorList>
    </citation>
    <scope>NUCLEOTIDE SEQUENCE [LARGE SCALE GENOMIC DNA]</scope>
    <source>
        <strain evidence="2">JCM 15395</strain>
    </source>
</reference>